<dbReference type="Proteomes" id="UP000001890">
    <property type="component" value="Chromosome"/>
</dbReference>
<sequence>MLKISKTALVASSIVLCSALIAAADAQSCCPGGGNGSPISTNSLGESISPMRNLSTNPYVGVYQSKINGATYLQIRDITGQVRGTIRRVGDTAKVMPIGKDMYRVKTVDNFDSRNGTVVSNTAYFTVQLAKGVNGDAWTITLNK</sequence>
<dbReference type="OrthoDB" id="6001268at2"/>
<organism evidence="2 3">
    <name type="scientific">Xanthomonas albilineans (strain GPE PC73 / CFBP 7063)</name>
    <dbReference type="NCBI Taxonomy" id="380358"/>
    <lineage>
        <taxon>Bacteria</taxon>
        <taxon>Pseudomonadati</taxon>
        <taxon>Pseudomonadota</taxon>
        <taxon>Gammaproteobacteria</taxon>
        <taxon>Lysobacterales</taxon>
        <taxon>Lysobacteraceae</taxon>
        <taxon>Xanthomonas</taxon>
    </lineage>
</organism>
<dbReference type="KEGG" id="xal:XALC_0727"/>
<proteinExistence type="predicted"/>
<keyword evidence="1" id="KW-0732">Signal</keyword>
<keyword evidence="3" id="KW-1185">Reference proteome</keyword>
<name>D2UCG5_XANAP</name>
<dbReference type="GeneID" id="57876042"/>
<protein>
    <recommendedName>
        <fullName evidence="4">Secreted protein</fullName>
    </recommendedName>
</protein>
<evidence type="ECO:0000313" key="3">
    <source>
        <dbReference type="Proteomes" id="UP000001890"/>
    </source>
</evidence>
<feature type="signal peptide" evidence="1">
    <location>
        <begin position="1"/>
        <end position="22"/>
    </location>
</feature>
<dbReference type="RefSeq" id="WP_012915255.1">
    <property type="nucleotide sequence ID" value="NC_013722.1"/>
</dbReference>
<feature type="chain" id="PRO_5003036966" description="Secreted protein" evidence="1">
    <location>
        <begin position="23"/>
        <end position="144"/>
    </location>
</feature>
<reference evidence="2 3" key="1">
    <citation type="journal article" date="2009" name="BMC Genomics">
        <title>The complete genome sequence of Xanthomonas albilineans provides new insights into the reductive genome evolution of the xylem-limited Xanthomonadaceae.</title>
        <authorList>
            <person name="Pieretti I."/>
            <person name="Royer M."/>
            <person name="Barbe V."/>
            <person name="Carrere S."/>
            <person name="Koebnik R."/>
            <person name="Cociancich S."/>
            <person name="Couloux A."/>
            <person name="Darrasse A."/>
            <person name="Gouzy J."/>
            <person name="Jacques M.A."/>
            <person name="Lauber E."/>
            <person name="Manceau C."/>
            <person name="Mangenot S."/>
            <person name="Poussier S."/>
            <person name="Segurens B."/>
            <person name="Szurek B."/>
            <person name="Verdier V."/>
            <person name="Arlat M."/>
            <person name="Rott P."/>
        </authorList>
    </citation>
    <scope>NUCLEOTIDE SEQUENCE [LARGE SCALE GENOMIC DNA]</scope>
    <source>
        <strain evidence="3">GPE PC73 / CFBP 7063</strain>
    </source>
</reference>
<accession>D2UCG5</accession>
<gene>
    <name evidence="2" type="ordered locus">XALc_0727</name>
</gene>
<evidence type="ECO:0008006" key="4">
    <source>
        <dbReference type="Google" id="ProtNLM"/>
    </source>
</evidence>
<dbReference type="AlphaFoldDB" id="D2UCG5"/>
<evidence type="ECO:0000256" key="1">
    <source>
        <dbReference type="SAM" id="SignalP"/>
    </source>
</evidence>
<evidence type="ECO:0000313" key="2">
    <source>
        <dbReference type="EMBL" id="CBA15245.1"/>
    </source>
</evidence>
<dbReference type="EMBL" id="FP565176">
    <property type="protein sequence ID" value="CBA15245.1"/>
    <property type="molecule type" value="Genomic_DNA"/>
</dbReference>
<dbReference type="PATRIC" id="fig|29447.3.peg.726"/>